<keyword evidence="2" id="KW-0472">Membrane</keyword>
<feature type="compositionally biased region" description="Low complexity" evidence="1">
    <location>
        <begin position="289"/>
        <end position="316"/>
    </location>
</feature>
<keyword evidence="2" id="KW-1133">Transmembrane helix</keyword>
<feature type="transmembrane region" description="Helical" evidence="2">
    <location>
        <begin position="436"/>
        <end position="457"/>
    </location>
</feature>
<accession>A0ABY4N4D8</accession>
<feature type="transmembrane region" description="Helical" evidence="2">
    <location>
        <begin position="504"/>
        <end position="521"/>
    </location>
</feature>
<dbReference type="RefSeq" id="WP_249478627.1">
    <property type="nucleotide sequence ID" value="NZ_CP097218.1"/>
</dbReference>
<proteinExistence type="predicted"/>
<keyword evidence="4" id="KW-1185">Reference proteome</keyword>
<organism evidence="3 4">
    <name type="scientific">Brachybacterium kimchii</name>
    <dbReference type="NCBI Taxonomy" id="2942909"/>
    <lineage>
        <taxon>Bacteria</taxon>
        <taxon>Bacillati</taxon>
        <taxon>Actinomycetota</taxon>
        <taxon>Actinomycetes</taxon>
        <taxon>Micrococcales</taxon>
        <taxon>Dermabacteraceae</taxon>
        <taxon>Brachybacterium</taxon>
    </lineage>
</organism>
<feature type="compositionally biased region" description="Basic and acidic residues" evidence="1">
    <location>
        <begin position="700"/>
        <end position="713"/>
    </location>
</feature>
<feature type="transmembrane region" description="Helical" evidence="2">
    <location>
        <begin position="527"/>
        <end position="544"/>
    </location>
</feature>
<feature type="transmembrane region" description="Helical" evidence="2">
    <location>
        <begin position="551"/>
        <end position="571"/>
    </location>
</feature>
<feature type="region of interest" description="Disordered" evidence="1">
    <location>
        <begin position="698"/>
        <end position="733"/>
    </location>
</feature>
<feature type="transmembrane region" description="Helical" evidence="2">
    <location>
        <begin position="612"/>
        <end position="629"/>
    </location>
</feature>
<feature type="transmembrane region" description="Helical" evidence="2">
    <location>
        <begin position="340"/>
        <end position="361"/>
    </location>
</feature>
<feature type="transmembrane region" description="Helical" evidence="2">
    <location>
        <begin position="373"/>
        <end position="397"/>
    </location>
</feature>
<evidence type="ECO:0000256" key="2">
    <source>
        <dbReference type="SAM" id="Phobius"/>
    </source>
</evidence>
<keyword evidence="2" id="KW-0812">Transmembrane</keyword>
<dbReference type="Proteomes" id="UP001055868">
    <property type="component" value="Chromosome"/>
</dbReference>
<feature type="region of interest" description="Disordered" evidence="1">
    <location>
        <begin position="271"/>
        <end position="316"/>
    </location>
</feature>
<sequence>MTFPPSAIRPSSAPARAPRCLDRATRPFALALALALFVSVLLPALAPASARADATAAPAAQGPSEQPVELVLATAGLNWEDVSEATPHLMCLAERSGTAAMSVGSMTPLTPTRRQGMETLTSGYLGLASQSHRTSRSPQPAEDLVSALPDAPEVVSLDSLPARGADEDPVDPGSARGRALAALDEEVGKQLDAVGGCDSASMGRVLLVSVAPYDPEDSAAVEEGRSPAPGPDRLQVVMDSGFASGSLTSGSTHQEGVVLLTDVVPTILASHGESAPDALPGQVFEGTPASADGSAGDESGADGSSTDASGTDGSDAVVRDTAGVRLATDRSAANVLVDGATWWALGSWLVLPALGLLVLLIPRLAGRRRLSALGRAAAVCLPLGPAAGLLAGAVPWWRAAHPALALTAVVWGFALVLSAIALLGPWRRVRYGPAGAAGALLALAILAESATGSQLQLGSPLGAQAIRGGRFYGISNHLSGMVLAGTMIALLAVCARLTRPRSRVLAVIGIGIVVMGVSAAPTMGADFGGVLVLVPALGLLALMLSGIRVRWWHLLAVGGAAVVAVGGVSVLDWLRPPAQRTHLGRFVDQVLSGELLDVVASKAQQNIDQVTTFWPLLGVLLVAAVLWLCSLVPSRTRMRRLAAFDARHPAARPVRIALGVGAWIGYATNDTGAMLLLAALAVSLPLIAAMLPDPAVGARGETRGDGARSDADARGQVGATDGEAPPGTAAYHR</sequence>
<evidence type="ECO:0000313" key="3">
    <source>
        <dbReference type="EMBL" id="UQN29430.1"/>
    </source>
</evidence>
<feature type="transmembrane region" description="Helical" evidence="2">
    <location>
        <begin position="403"/>
        <end position="424"/>
    </location>
</feature>
<gene>
    <name evidence="3" type="ORF">M4486_17625</name>
</gene>
<evidence type="ECO:0000313" key="4">
    <source>
        <dbReference type="Proteomes" id="UP001055868"/>
    </source>
</evidence>
<feature type="transmembrane region" description="Helical" evidence="2">
    <location>
        <begin position="477"/>
        <end position="497"/>
    </location>
</feature>
<evidence type="ECO:0000256" key="1">
    <source>
        <dbReference type="SAM" id="MobiDB-lite"/>
    </source>
</evidence>
<name>A0ABY4N4D8_9MICO</name>
<dbReference type="EMBL" id="CP097218">
    <property type="protein sequence ID" value="UQN29430.1"/>
    <property type="molecule type" value="Genomic_DNA"/>
</dbReference>
<feature type="transmembrane region" description="Helical" evidence="2">
    <location>
        <begin position="673"/>
        <end position="691"/>
    </location>
</feature>
<protein>
    <submittedName>
        <fullName evidence="3">Uncharacterized protein</fullName>
    </submittedName>
</protein>
<reference evidence="3" key="1">
    <citation type="submission" date="2022-05" db="EMBL/GenBank/DDBJ databases">
        <title>Genomic analysis of Brachybacterium sp. CBA3104.</title>
        <authorList>
            <person name="Roh S.W."/>
            <person name="Kim Y.B."/>
            <person name="Kim Y."/>
        </authorList>
    </citation>
    <scope>NUCLEOTIDE SEQUENCE</scope>
    <source>
        <strain evidence="3">CBA3104</strain>
    </source>
</reference>